<name>A0ABY8TKJ6_TETOB</name>
<gene>
    <name evidence="3" type="ORF">OEZ85_008248</name>
</gene>
<feature type="coiled-coil region" evidence="1">
    <location>
        <begin position="275"/>
        <end position="309"/>
    </location>
</feature>
<sequence length="826" mass="87826">MAQTNSQAMSTSSSAVAGGEAVGAWCTSTSCTAGSLLLQSSGAPATPAVFRRLSQANLTTLKQQGAASDVQQLTTLQCQKLEAELQLWKCKHADAVKELDRRQDSYMRREEQLKLQLAALTQTQEAGDSSGGTSSDGSSSSSPHDEPGPDDTSQPAASSSRAPKAPKPLTLQEMQEQVLNGLDDLLQRQKLQMRTEEAQQLRQFRSRLAEIEGQLQACKQAAAAHQGDWMDKTVALRKELGRTQEIAAKLDAMDKLAEEEAAQCRVQFRAQEDDRQHLVRQLIAVKQENSRLKQEHSALQEELDAIIALALEAEAGRPADTAAANLWGSAALHAAGARPSTSDSSLAAAINDIVSRRSSSSTTQSGALGDPAAVQAKMERYSHVIQQLKKLLESERRQLRQARAAYTAELSRRSELQALLLSSIQAAKQQHRAAEAAAAAHQRQQQQAAQPPLWADERPRSTAARIRPVSCRPVTSHSSSSSQMLGSGRLASPSRPTSSSVVQAADGQQPQLGQAGWEALLEQLLVRRDVLELLFSRSFPELMEGPREGVSSSTGGRQAHEVEPAELYERWAACQQQRHQEEQQQQQQQQQQYGLGETSPPDTDHSGVLHDDGLECSDSEGGSSSADCDSTAYTAADEAAAGTGGMSVSGAAADEWCDAAACVTSKQQRHVDKAAEQQSTEAAHVTLSGLSAPVMPSFPARQPLHHTVVRRPRSGLVQHQPGAAGATRRPASAAAAASQPAQLRQGNSPVRPATAACRHALGQQGLLLQPSAAGGAAVGRALQRPGSSSSRKGGGLQELERPLSAGSEHAWNADAAKIAGSFLAGS</sequence>
<dbReference type="PANTHER" id="PTHR40515:SF1">
    <property type="entry name" value="CILIA- AND FLAGELLA-ASSOCIATED PROTEIN 157"/>
    <property type="match status" value="1"/>
</dbReference>
<feature type="compositionally biased region" description="Low complexity" evidence="2">
    <location>
        <begin position="435"/>
        <end position="450"/>
    </location>
</feature>
<feature type="compositionally biased region" description="Low complexity" evidence="2">
    <location>
        <begin position="470"/>
        <end position="487"/>
    </location>
</feature>
<keyword evidence="4" id="KW-1185">Reference proteome</keyword>
<feature type="region of interest" description="Disordered" evidence="2">
    <location>
        <begin position="543"/>
        <end position="562"/>
    </location>
</feature>
<evidence type="ECO:0000313" key="3">
    <source>
        <dbReference type="EMBL" id="WIA08826.1"/>
    </source>
</evidence>
<feature type="compositionally biased region" description="Low complexity" evidence="2">
    <location>
        <begin position="583"/>
        <end position="592"/>
    </location>
</feature>
<proteinExistence type="predicted"/>
<feature type="region of interest" description="Disordered" evidence="2">
    <location>
        <begin position="712"/>
        <end position="752"/>
    </location>
</feature>
<dbReference type="Proteomes" id="UP001244341">
    <property type="component" value="Chromosome 1b"/>
</dbReference>
<dbReference type="PANTHER" id="PTHR40515">
    <property type="entry name" value="CILIA- AND FLAGELLA-ASSOCIATED PROTEIN 157"/>
    <property type="match status" value="1"/>
</dbReference>
<feature type="coiled-coil region" evidence="1">
    <location>
        <begin position="179"/>
        <end position="221"/>
    </location>
</feature>
<reference evidence="3 4" key="1">
    <citation type="submission" date="2023-05" db="EMBL/GenBank/DDBJ databases">
        <title>A 100% complete, gapless, phased diploid assembly of the Scenedesmus obliquus UTEX 3031 genome.</title>
        <authorList>
            <person name="Biondi T.C."/>
            <person name="Hanschen E.R."/>
            <person name="Kwon T."/>
            <person name="Eng W."/>
            <person name="Kruse C.P.S."/>
            <person name="Koehler S.I."/>
            <person name="Kunde Y."/>
            <person name="Gleasner C.D."/>
            <person name="You Mak K.T."/>
            <person name="Polle J."/>
            <person name="Hovde B.T."/>
            <person name="Starkenburg S.R."/>
        </authorList>
    </citation>
    <scope>NUCLEOTIDE SEQUENCE [LARGE SCALE GENOMIC DNA]</scope>
    <source>
        <strain evidence="3 4">DOE0152z</strain>
    </source>
</reference>
<feature type="region of interest" description="Disordered" evidence="2">
    <location>
        <begin position="574"/>
        <end position="629"/>
    </location>
</feature>
<dbReference type="EMBL" id="CP126208">
    <property type="protein sequence ID" value="WIA08826.1"/>
    <property type="molecule type" value="Genomic_DNA"/>
</dbReference>
<keyword evidence="1" id="KW-0175">Coiled coil</keyword>
<evidence type="ECO:0000313" key="4">
    <source>
        <dbReference type="Proteomes" id="UP001244341"/>
    </source>
</evidence>
<organism evidence="3 4">
    <name type="scientific">Tetradesmus obliquus</name>
    <name type="common">Green alga</name>
    <name type="synonym">Acutodesmus obliquus</name>
    <dbReference type="NCBI Taxonomy" id="3088"/>
    <lineage>
        <taxon>Eukaryota</taxon>
        <taxon>Viridiplantae</taxon>
        <taxon>Chlorophyta</taxon>
        <taxon>core chlorophytes</taxon>
        <taxon>Chlorophyceae</taxon>
        <taxon>CS clade</taxon>
        <taxon>Sphaeropleales</taxon>
        <taxon>Scenedesmaceae</taxon>
        <taxon>Tetradesmus</taxon>
    </lineage>
</organism>
<feature type="region of interest" description="Disordered" evidence="2">
    <location>
        <begin position="774"/>
        <end position="809"/>
    </location>
</feature>
<feature type="compositionally biased region" description="Basic and acidic residues" evidence="2">
    <location>
        <begin position="602"/>
        <end position="613"/>
    </location>
</feature>
<feature type="compositionally biased region" description="Low complexity" evidence="2">
    <location>
        <begin position="722"/>
        <end position="742"/>
    </location>
</feature>
<feature type="region of interest" description="Disordered" evidence="2">
    <location>
        <begin position="432"/>
        <end position="507"/>
    </location>
</feature>
<feature type="compositionally biased region" description="Low complexity" evidence="2">
    <location>
        <begin position="150"/>
        <end position="163"/>
    </location>
</feature>
<feature type="compositionally biased region" description="Low complexity" evidence="2">
    <location>
        <begin position="121"/>
        <end position="142"/>
    </location>
</feature>
<evidence type="ECO:0000256" key="1">
    <source>
        <dbReference type="SAM" id="Coils"/>
    </source>
</evidence>
<feature type="region of interest" description="Disordered" evidence="2">
    <location>
        <begin position="121"/>
        <end position="168"/>
    </location>
</feature>
<accession>A0ABY8TKJ6</accession>
<feature type="compositionally biased region" description="Polar residues" evidence="2">
    <location>
        <begin position="494"/>
        <end position="507"/>
    </location>
</feature>
<evidence type="ECO:0000256" key="2">
    <source>
        <dbReference type="SAM" id="MobiDB-lite"/>
    </source>
</evidence>
<feature type="coiled-coil region" evidence="1">
    <location>
        <begin position="78"/>
        <end position="116"/>
    </location>
</feature>
<protein>
    <submittedName>
        <fullName evidence="3">Uncharacterized protein</fullName>
    </submittedName>
</protein>